<dbReference type="EMBL" id="CP042435">
    <property type="protein sequence ID" value="QEC69226.1"/>
    <property type="molecule type" value="Genomic_DNA"/>
</dbReference>
<reference evidence="5 6" key="1">
    <citation type="journal article" date="2016" name="Int. J. Syst. Evol. Microbiol.">
        <title>Panacibacter ginsenosidivorans gen. nov., sp. nov., with ginsenoside converting activity isolated from soil of a ginseng field.</title>
        <authorList>
            <person name="Siddiqi M.Z."/>
            <person name="Muhammad Shafi S."/>
            <person name="Choi K.D."/>
            <person name="Im W.T."/>
        </authorList>
    </citation>
    <scope>NUCLEOTIDE SEQUENCE [LARGE SCALE GENOMIC DNA]</scope>
    <source>
        <strain evidence="5 6">Gsoil1550</strain>
    </source>
</reference>
<evidence type="ECO:0000256" key="1">
    <source>
        <dbReference type="ARBA" id="ARBA00010458"/>
    </source>
</evidence>
<dbReference type="GO" id="GO:0005737">
    <property type="term" value="C:cytoplasm"/>
    <property type="evidence" value="ECO:0007669"/>
    <property type="project" value="TreeGrafter"/>
</dbReference>
<evidence type="ECO:0000256" key="2">
    <source>
        <dbReference type="ARBA" id="ARBA00022801"/>
    </source>
</evidence>
<keyword evidence="6" id="KW-1185">Reference proteome</keyword>
<dbReference type="Pfam" id="PF03061">
    <property type="entry name" value="4HBT"/>
    <property type="match status" value="1"/>
</dbReference>
<dbReference type="CDD" id="cd03442">
    <property type="entry name" value="BFIT_BACH"/>
    <property type="match status" value="1"/>
</dbReference>
<dbReference type="PANTHER" id="PTHR11049">
    <property type="entry name" value="ACYL COENZYME A THIOESTER HYDROLASE"/>
    <property type="match status" value="1"/>
</dbReference>
<dbReference type="AlphaFoldDB" id="A0A5B8VFB9"/>
<dbReference type="SUPFAM" id="SSF54637">
    <property type="entry name" value="Thioesterase/thiol ester dehydrase-isomerase"/>
    <property type="match status" value="1"/>
</dbReference>
<organism evidence="5 6">
    <name type="scientific">Panacibacter ginsenosidivorans</name>
    <dbReference type="NCBI Taxonomy" id="1813871"/>
    <lineage>
        <taxon>Bacteria</taxon>
        <taxon>Pseudomonadati</taxon>
        <taxon>Bacteroidota</taxon>
        <taxon>Chitinophagia</taxon>
        <taxon>Chitinophagales</taxon>
        <taxon>Chitinophagaceae</taxon>
        <taxon>Panacibacter</taxon>
    </lineage>
</organism>
<dbReference type="InterPro" id="IPR006683">
    <property type="entry name" value="Thioestr_dom"/>
</dbReference>
<proteinExistence type="inferred from homology"/>
<dbReference type="GO" id="GO:0006637">
    <property type="term" value="P:acyl-CoA metabolic process"/>
    <property type="evidence" value="ECO:0007669"/>
    <property type="project" value="TreeGrafter"/>
</dbReference>
<evidence type="ECO:0000259" key="4">
    <source>
        <dbReference type="PROSITE" id="PS51770"/>
    </source>
</evidence>
<comment type="similarity">
    <text evidence="1">Belongs to the acyl coenzyme A hydrolase family.</text>
</comment>
<evidence type="ECO:0000256" key="3">
    <source>
        <dbReference type="PROSITE-ProRule" id="PRU01106"/>
    </source>
</evidence>
<gene>
    <name evidence="5" type="ORF">FRZ67_18620</name>
</gene>
<dbReference type="InterPro" id="IPR040170">
    <property type="entry name" value="Cytosol_ACT"/>
</dbReference>
<evidence type="ECO:0000313" key="5">
    <source>
        <dbReference type="EMBL" id="QEC69226.1"/>
    </source>
</evidence>
<protein>
    <submittedName>
        <fullName evidence="5">Acyl-CoA thioesterase</fullName>
    </submittedName>
</protein>
<dbReference type="InterPro" id="IPR033120">
    <property type="entry name" value="HOTDOG_ACOT"/>
</dbReference>
<accession>A0A5B8VFB9</accession>
<name>A0A5B8VFB9_9BACT</name>
<dbReference type="GO" id="GO:0052816">
    <property type="term" value="F:long-chain fatty acyl-CoA hydrolase activity"/>
    <property type="evidence" value="ECO:0007669"/>
    <property type="project" value="TreeGrafter"/>
</dbReference>
<dbReference type="Proteomes" id="UP000321533">
    <property type="component" value="Chromosome"/>
</dbReference>
<dbReference type="InterPro" id="IPR029069">
    <property type="entry name" value="HotDog_dom_sf"/>
</dbReference>
<dbReference type="RefSeq" id="WP_147192059.1">
    <property type="nucleotide sequence ID" value="NZ_CP042435.1"/>
</dbReference>
<sequence>MRKMKIKTPSESETVKTEVVFPNDTNPMGILQGGHLVQWMDTTAAVCAQTHAGKICVTASIDSVNFKAPAKLGDIIIIKAKITRAFTSSMEIFVQTHARNVLSEKKNLINEAYFTFVALDNKAKPTTVPLLKPVTNDESEQYKEALTRKKKK</sequence>
<evidence type="ECO:0000313" key="6">
    <source>
        <dbReference type="Proteomes" id="UP000321533"/>
    </source>
</evidence>
<keyword evidence="2 3" id="KW-0378">Hydrolase</keyword>
<dbReference type="OrthoDB" id="9801856at2"/>
<dbReference type="KEGG" id="pgin:FRZ67_18620"/>
<feature type="domain" description="HotDog ACOT-type" evidence="4">
    <location>
        <begin position="10"/>
        <end position="122"/>
    </location>
</feature>
<dbReference type="PROSITE" id="PS51770">
    <property type="entry name" value="HOTDOG_ACOT"/>
    <property type="match status" value="1"/>
</dbReference>
<dbReference type="Gene3D" id="3.10.129.10">
    <property type="entry name" value="Hotdog Thioesterase"/>
    <property type="match status" value="1"/>
</dbReference>